<comment type="caution">
    <text evidence="1">The sequence shown here is derived from an EMBL/GenBank/DDBJ whole genome shotgun (WGS) entry which is preliminary data.</text>
</comment>
<organism evidence="1 2">
    <name type="scientific">Kitasatospora aburaviensis</name>
    <dbReference type="NCBI Taxonomy" id="67265"/>
    <lineage>
        <taxon>Bacteria</taxon>
        <taxon>Bacillati</taxon>
        <taxon>Actinomycetota</taxon>
        <taxon>Actinomycetes</taxon>
        <taxon>Kitasatosporales</taxon>
        <taxon>Streptomycetaceae</taxon>
        <taxon>Kitasatospora</taxon>
    </lineage>
</organism>
<dbReference type="EMBL" id="JBHSOD010000005">
    <property type="protein sequence ID" value="MFC5884513.1"/>
    <property type="molecule type" value="Genomic_DNA"/>
</dbReference>
<accession>A0ABW1EU14</accession>
<evidence type="ECO:0000313" key="1">
    <source>
        <dbReference type="EMBL" id="MFC5884513.1"/>
    </source>
</evidence>
<protein>
    <submittedName>
        <fullName evidence="1">Phage tail tube protein</fullName>
    </submittedName>
</protein>
<name>A0ABW1EU14_9ACTN</name>
<reference evidence="2" key="1">
    <citation type="journal article" date="2019" name="Int. J. Syst. Evol. Microbiol.">
        <title>The Global Catalogue of Microorganisms (GCM) 10K type strain sequencing project: providing services to taxonomists for standard genome sequencing and annotation.</title>
        <authorList>
            <consortium name="The Broad Institute Genomics Platform"/>
            <consortium name="The Broad Institute Genome Sequencing Center for Infectious Disease"/>
            <person name="Wu L."/>
            <person name="Ma J."/>
        </authorList>
    </citation>
    <scope>NUCLEOTIDE SEQUENCE [LARGE SCALE GENOMIC DNA]</scope>
    <source>
        <strain evidence="2">CGMCC 4.1469</strain>
    </source>
</reference>
<dbReference type="RefSeq" id="WP_313763614.1">
    <property type="nucleotide sequence ID" value="NZ_BAAAVH010000087.1"/>
</dbReference>
<keyword evidence="2" id="KW-1185">Reference proteome</keyword>
<proteinExistence type="predicted"/>
<sequence length="150" mass="16195">MATKKIEARGYIFQVAVGPTPTWTPVAGLTSFSYNPGDHDAHTESTDFDSQGQYEEVVLQRGGSLKLEGTRRVDQATGLADPGQAALDALAQGLADNSVGQIRFRYRTEVQWRVWSITAKSGELGGGTNDLGKWSMEINRTGAETYTAAP</sequence>
<evidence type="ECO:0000313" key="2">
    <source>
        <dbReference type="Proteomes" id="UP001596067"/>
    </source>
</evidence>
<dbReference type="NCBIfam" id="NF047353">
    <property type="entry name" value="tube_lmo2291"/>
    <property type="match status" value="1"/>
</dbReference>
<dbReference type="Proteomes" id="UP001596067">
    <property type="component" value="Unassembled WGS sequence"/>
</dbReference>
<gene>
    <name evidence="1" type="ORF">ACFP0N_05850</name>
</gene>